<name>A0A926KSI4_9BACL</name>
<protein>
    <submittedName>
        <fullName evidence="1">Uncharacterized protein</fullName>
    </submittedName>
</protein>
<dbReference type="EMBL" id="JACVVD010000010">
    <property type="protein sequence ID" value="MBD0383299.1"/>
    <property type="molecule type" value="Genomic_DNA"/>
</dbReference>
<sequence>MRSCSQLKVTRKRKDASIEGTPNIVIDLQPSVLQEYVQLLPLVHTLGDRRTQQAFGQYTRPLGF</sequence>
<evidence type="ECO:0000313" key="2">
    <source>
        <dbReference type="Proteomes" id="UP000650466"/>
    </source>
</evidence>
<reference evidence="1" key="1">
    <citation type="submission" date="2020-09" db="EMBL/GenBank/DDBJ databases">
        <title>Draft Genome Sequence of Paenibacillus sp. WST5.</title>
        <authorList>
            <person name="Bao Z."/>
        </authorList>
    </citation>
    <scope>NUCLEOTIDE SEQUENCE</scope>
    <source>
        <strain evidence="1">WST5</strain>
    </source>
</reference>
<organism evidence="1 2">
    <name type="scientific">Paenibacillus sedimenti</name>
    <dbReference type="NCBI Taxonomy" id="2770274"/>
    <lineage>
        <taxon>Bacteria</taxon>
        <taxon>Bacillati</taxon>
        <taxon>Bacillota</taxon>
        <taxon>Bacilli</taxon>
        <taxon>Bacillales</taxon>
        <taxon>Paenibacillaceae</taxon>
        <taxon>Paenibacillus</taxon>
    </lineage>
</organism>
<accession>A0A926KSI4</accession>
<dbReference type="Proteomes" id="UP000650466">
    <property type="component" value="Unassembled WGS sequence"/>
</dbReference>
<dbReference type="AlphaFoldDB" id="A0A926KSI4"/>
<proteinExistence type="predicted"/>
<comment type="caution">
    <text evidence="1">The sequence shown here is derived from an EMBL/GenBank/DDBJ whole genome shotgun (WGS) entry which is preliminary data.</text>
</comment>
<evidence type="ECO:0000313" key="1">
    <source>
        <dbReference type="EMBL" id="MBD0383299.1"/>
    </source>
</evidence>
<keyword evidence="2" id="KW-1185">Reference proteome</keyword>
<gene>
    <name evidence="1" type="ORF">ICC18_24665</name>
</gene>